<proteinExistence type="predicted"/>
<organism evidence="1 2">
    <name type="scientific">Purpureocillium lilacinum</name>
    <name type="common">Paecilomyces lilacinus</name>
    <dbReference type="NCBI Taxonomy" id="33203"/>
    <lineage>
        <taxon>Eukaryota</taxon>
        <taxon>Fungi</taxon>
        <taxon>Dikarya</taxon>
        <taxon>Ascomycota</taxon>
        <taxon>Pezizomycotina</taxon>
        <taxon>Sordariomycetes</taxon>
        <taxon>Hypocreomycetidae</taxon>
        <taxon>Hypocreales</taxon>
        <taxon>Ophiocordycipitaceae</taxon>
        <taxon>Purpureocillium</taxon>
    </lineage>
</organism>
<dbReference type="Gene3D" id="2.170.150.70">
    <property type="match status" value="1"/>
</dbReference>
<evidence type="ECO:0000313" key="1">
    <source>
        <dbReference type="EMBL" id="PWI65806.1"/>
    </source>
</evidence>
<reference evidence="1 2" key="1">
    <citation type="journal article" date="2016" name="Front. Microbiol.">
        <title>Genome and transcriptome sequences reveal the specific parasitism of the nematophagous Purpureocillium lilacinum 36-1.</title>
        <authorList>
            <person name="Xie J."/>
            <person name="Li S."/>
            <person name="Mo C."/>
            <person name="Xiao X."/>
            <person name="Peng D."/>
            <person name="Wang G."/>
            <person name="Xiao Y."/>
        </authorList>
    </citation>
    <scope>NUCLEOTIDE SEQUENCE [LARGE SCALE GENOMIC DNA]</scope>
    <source>
        <strain evidence="1 2">36-1</strain>
    </source>
</reference>
<dbReference type="Proteomes" id="UP000245956">
    <property type="component" value="Unassembled WGS sequence"/>
</dbReference>
<dbReference type="AlphaFoldDB" id="A0A2U3DU76"/>
<sequence>MTGAMYSTNTAWPGTLASVRALGLREYQFSPAVTIFFCGSCGSPMFCYERRSANGAGQAGEEETLEVFTGVLSVGGRADAVRVRDHIFVGDTLDGGAAIWMRHLPGQTTPLPCYRSWRQTSGLVDPVAMAEPSRDGIRNQTRENVPFHCHCRAIDLVLCRKATDNLARRQPAGHSARSGHSSPYKLTAWFDASRSSQTCAGVDVMSWVSVKLRSIGFASFPGTRFPSNIEDLRLATSDPRRPSQLRNLAHYKTRDGGYQHFCSNCAASVFYADGPFPGTVNVAVGLLHAVDGVRAAGVVDWAPGASRWGDFVHAGWRGELVGATRRNVEEWRRQEDGRSAIPRAD</sequence>
<protein>
    <recommendedName>
        <fullName evidence="3">CENP-V/GFA domain-containing protein</fullName>
    </recommendedName>
</protein>
<evidence type="ECO:0000313" key="2">
    <source>
        <dbReference type="Proteomes" id="UP000245956"/>
    </source>
</evidence>
<dbReference type="Gene3D" id="3.90.1590.10">
    <property type="entry name" value="glutathione-dependent formaldehyde- activating enzyme (gfa)"/>
    <property type="match status" value="1"/>
</dbReference>
<name>A0A2U3DU76_PURLI</name>
<comment type="caution">
    <text evidence="1">The sequence shown here is derived from an EMBL/GenBank/DDBJ whole genome shotgun (WGS) entry which is preliminary data.</text>
</comment>
<evidence type="ECO:0008006" key="3">
    <source>
        <dbReference type="Google" id="ProtNLM"/>
    </source>
</evidence>
<accession>A0A2U3DU76</accession>
<dbReference type="SUPFAM" id="SSF51316">
    <property type="entry name" value="Mss4-like"/>
    <property type="match status" value="2"/>
</dbReference>
<dbReference type="InterPro" id="IPR011057">
    <property type="entry name" value="Mss4-like_sf"/>
</dbReference>
<gene>
    <name evidence="1" type="ORF">PCL_06777</name>
</gene>
<dbReference type="EMBL" id="LCWV01000030">
    <property type="protein sequence ID" value="PWI65806.1"/>
    <property type="molecule type" value="Genomic_DNA"/>
</dbReference>